<name>A0A8H2PGF9_MYCMU</name>
<evidence type="ECO:0000259" key="1">
    <source>
        <dbReference type="Pfam" id="PF09290"/>
    </source>
</evidence>
<dbReference type="AlphaFoldDB" id="A0A8H2PGF9"/>
<protein>
    <recommendedName>
        <fullName evidence="1">Acetaldehyde dehydrogenase C-terminal domain-containing protein</fullName>
    </recommendedName>
</protein>
<dbReference type="EMBL" id="CP062008">
    <property type="protein sequence ID" value="QPG70775.1"/>
    <property type="molecule type" value="Genomic_DNA"/>
</dbReference>
<reference evidence="3" key="1">
    <citation type="submission" date="2018-01" db="EMBL/GenBank/DDBJ databases">
        <title>Comparative genomics of Mycobacterium mucogenicum and Mycobacterium neoaurum clade members emphasizing tRNA and non-coding RNA.</title>
        <authorList>
            <person name="Behra P.R.K."/>
            <person name="Pettersson B.M.F."/>
            <person name="Das S."/>
            <person name="Dasgupta S."/>
            <person name="Kirsebom L.A."/>
        </authorList>
    </citation>
    <scope>NUCLEOTIDE SEQUENCE</scope>
    <source>
        <strain evidence="3">DSM 44124</strain>
    </source>
</reference>
<dbReference type="GO" id="GO:0008774">
    <property type="term" value="F:acetaldehyde dehydrogenase (acetylating) activity"/>
    <property type="evidence" value="ECO:0007669"/>
    <property type="project" value="InterPro"/>
</dbReference>
<gene>
    <name evidence="2" type="ORF">C1S78_007400</name>
    <name evidence="3" type="ORF">C1S78_07395</name>
</gene>
<evidence type="ECO:0000313" key="2">
    <source>
        <dbReference type="EMBL" id="QPG70775.1"/>
    </source>
</evidence>
<dbReference type="EMBL" id="POTL01000001">
    <property type="protein sequence ID" value="TLH52202.1"/>
    <property type="molecule type" value="Genomic_DNA"/>
</dbReference>
<dbReference type="Pfam" id="PF09290">
    <property type="entry name" value="AcetDehyd-dimer"/>
    <property type="match status" value="1"/>
</dbReference>
<dbReference type="Proteomes" id="UP000309231">
    <property type="component" value="Chromosome"/>
</dbReference>
<dbReference type="Gene3D" id="3.30.360.10">
    <property type="entry name" value="Dihydrodipicolinate Reductase, domain 2"/>
    <property type="match status" value="1"/>
</dbReference>
<evidence type="ECO:0000313" key="4">
    <source>
        <dbReference type="Proteomes" id="UP000309231"/>
    </source>
</evidence>
<reference evidence="2 4" key="2">
    <citation type="journal article" date="2019" name="BMC Evol. Biol.">
        <title>Comparative genomics of Mycobacterium mucogenicum and Mycobacterium neoaurum clade members emphasizing tRNA and non-coding RNA.</title>
        <authorList>
            <person name="Behra P.R.K."/>
            <person name="Pettersson B.M.F."/>
            <person name="Das S."/>
            <person name="Dasgupta S."/>
            <person name="Kirsebom L.A."/>
        </authorList>
    </citation>
    <scope>NUCLEOTIDE SEQUENCE [LARGE SCALE GENOMIC DNA]</scope>
    <source>
        <strain evidence="2 4">DSM 44124</strain>
    </source>
</reference>
<dbReference type="RefSeq" id="WP_020102315.1">
    <property type="nucleotide sequence ID" value="NZ_ANBS01000034.1"/>
</dbReference>
<dbReference type="InterPro" id="IPR015426">
    <property type="entry name" value="Acetylaldehyde_DH_C"/>
</dbReference>
<keyword evidence="4" id="KW-1185">Reference proteome</keyword>
<dbReference type="GeneID" id="76724727"/>
<dbReference type="SUPFAM" id="SSF55347">
    <property type="entry name" value="Glyceraldehyde-3-phosphate dehydrogenase-like, C-terminal domain"/>
    <property type="match status" value="1"/>
</dbReference>
<dbReference type="CDD" id="cd23933">
    <property type="entry name" value="ALDH_C"/>
    <property type="match status" value="1"/>
</dbReference>
<organism evidence="3">
    <name type="scientific">Mycolicibacterium mucogenicum DSM 44124</name>
    <dbReference type="NCBI Taxonomy" id="1226753"/>
    <lineage>
        <taxon>Bacteria</taxon>
        <taxon>Bacillati</taxon>
        <taxon>Actinomycetota</taxon>
        <taxon>Actinomycetes</taxon>
        <taxon>Mycobacteriales</taxon>
        <taxon>Mycobacteriaceae</taxon>
        <taxon>Mycolicibacterium</taxon>
    </lineage>
</organism>
<accession>A0A8H2PGF9</accession>
<dbReference type="KEGG" id="mmuc:C1S78_007400"/>
<sequence length="151" mass="15346">MTATAGATAPIVAAVARSSSVIYAEIVSSISARSAGPDIRGGIDDLIETTCAAVQTAGARHAKVISLLSPSPSTRNTIYCLVDGAADHVAIERDIHTAVARIGAEVGGFRLKQAVQFESIGPIHIPEIGAFAGTKVTVLVEVATENAGVPT</sequence>
<evidence type="ECO:0000313" key="3">
    <source>
        <dbReference type="EMBL" id="TLH52202.1"/>
    </source>
</evidence>
<feature type="domain" description="Acetaldehyde dehydrogenase C-terminal" evidence="1">
    <location>
        <begin position="6"/>
        <end position="148"/>
    </location>
</feature>
<proteinExistence type="predicted"/>
<reference evidence="2 4" key="3">
    <citation type="journal article" date="2019" name="Sci. Rep.">
        <title>Insight into the biology of Mycobacterium mucogenicum and Mycobacterium neoaurum clade members.</title>
        <authorList>
            <person name="Behra P.R.K."/>
            <person name="Pettersson B.M.F."/>
            <person name="Ramesh M."/>
            <person name="Dasgupta S."/>
            <person name="Kirsebom L.A."/>
        </authorList>
    </citation>
    <scope>NUCLEOTIDE SEQUENCE [LARGE SCALE GENOMIC DNA]</scope>
    <source>
        <strain evidence="2 4">DSM 44124</strain>
    </source>
</reference>